<keyword evidence="2" id="KW-1185">Reference proteome</keyword>
<dbReference type="EMBL" id="FZOT01000004">
    <property type="protein sequence ID" value="SNS65262.1"/>
    <property type="molecule type" value="Genomic_DNA"/>
</dbReference>
<proteinExistence type="predicted"/>
<gene>
    <name evidence="1" type="ORF">SAMN06265795_104291</name>
</gene>
<dbReference type="Proteomes" id="UP000198284">
    <property type="component" value="Unassembled WGS sequence"/>
</dbReference>
<sequence length="159" mass="17940">MISILVSMDERVACEAIGQAASLGMTFSEYAEWRLSFPLDQSISTQPAESQQTATEIAEEIFLYALDKPVSAIGKEGARESNEYLVEALYKQKPFTTDWNELDHGIRAMIGKAFKRRVDEQSVSHAAMSEPKNNSPKVVFVRRSPHNQAIYLTKDVQRR</sequence>
<evidence type="ECO:0000313" key="1">
    <source>
        <dbReference type="EMBL" id="SNS65262.1"/>
    </source>
</evidence>
<accession>A0A239G985</accession>
<dbReference type="AlphaFoldDB" id="A0A239G985"/>
<reference evidence="1 2" key="1">
    <citation type="submission" date="2017-06" db="EMBL/GenBank/DDBJ databases">
        <authorList>
            <person name="Kim H.J."/>
            <person name="Triplett B.A."/>
        </authorList>
    </citation>
    <scope>NUCLEOTIDE SEQUENCE [LARGE SCALE GENOMIC DNA]</scope>
    <source>
        <strain evidence="1 2">U15</strain>
    </source>
</reference>
<evidence type="ECO:0000313" key="2">
    <source>
        <dbReference type="Proteomes" id="UP000198284"/>
    </source>
</evidence>
<name>A0A239G985_9BURK</name>
<dbReference type="RefSeq" id="WP_089399115.1">
    <property type="nucleotide sequence ID" value="NZ_FZOT01000004.1"/>
</dbReference>
<protein>
    <submittedName>
        <fullName evidence="1">Uncharacterized protein</fullName>
    </submittedName>
</protein>
<organism evidence="1 2">
    <name type="scientific">Noviherbaspirillum humi</name>
    <dbReference type="NCBI Taxonomy" id="1688639"/>
    <lineage>
        <taxon>Bacteria</taxon>
        <taxon>Pseudomonadati</taxon>
        <taxon>Pseudomonadota</taxon>
        <taxon>Betaproteobacteria</taxon>
        <taxon>Burkholderiales</taxon>
        <taxon>Oxalobacteraceae</taxon>
        <taxon>Noviherbaspirillum</taxon>
    </lineage>
</organism>